<dbReference type="AlphaFoldDB" id="U2P3P5"/>
<evidence type="ECO:0000313" key="1">
    <source>
        <dbReference type="EMBL" id="ERK38806.1"/>
    </source>
</evidence>
<name>U2P3P5_9BACT</name>
<gene>
    <name evidence="1" type="ORF">HMPREF9135_1596</name>
</gene>
<organism evidence="1 2">
    <name type="scientific">Segatella baroniae F0067</name>
    <dbReference type="NCBI Taxonomy" id="1115809"/>
    <lineage>
        <taxon>Bacteria</taxon>
        <taxon>Pseudomonadati</taxon>
        <taxon>Bacteroidota</taxon>
        <taxon>Bacteroidia</taxon>
        <taxon>Bacteroidales</taxon>
        <taxon>Prevotellaceae</taxon>
        <taxon>Segatella</taxon>
    </lineage>
</organism>
<comment type="caution">
    <text evidence="1">The sequence shown here is derived from an EMBL/GenBank/DDBJ whole genome shotgun (WGS) entry which is preliminary data.</text>
</comment>
<accession>U2P3P5</accession>
<keyword evidence="2" id="KW-1185">Reference proteome</keyword>
<sequence length="70" mass="7945">MNLSNKTRACQIQNEQCASASQPLPFHLPRATLSAAESSPFALSKLCFQRLKGQRLENKHSESDWRENEN</sequence>
<evidence type="ECO:0000313" key="2">
    <source>
        <dbReference type="Proteomes" id="UP000016648"/>
    </source>
</evidence>
<dbReference type="Proteomes" id="UP000016648">
    <property type="component" value="Unassembled WGS sequence"/>
</dbReference>
<reference evidence="1 2" key="1">
    <citation type="submission" date="2013-08" db="EMBL/GenBank/DDBJ databases">
        <authorList>
            <person name="Durkin A.S."/>
            <person name="Haft D.R."/>
            <person name="McCorrison J."/>
            <person name="Torralba M."/>
            <person name="Gillis M."/>
            <person name="Haft D.H."/>
            <person name="Methe B."/>
            <person name="Sutton G."/>
            <person name="Nelson K.E."/>
        </authorList>
    </citation>
    <scope>NUCLEOTIDE SEQUENCE [LARGE SCALE GENOMIC DNA]</scope>
    <source>
        <strain evidence="1 2">F0067</strain>
    </source>
</reference>
<protein>
    <submittedName>
        <fullName evidence="1">Uncharacterized protein</fullName>
    </submittedName>
</protein>
<dbReference type="EMBL" id="AWEY01000033">
    <property type="protein sequence ID" value="ERK38806.1"/>
    <property type="molecule type" value="Genomic_DNA"/>
</dbReference>
<proteinExistence type="predicted"/>